<dbReference type="InterPro" id="IPR036691">
    <property type="entry name" value="Endo/exonu/phosph_ase_sf"/>
</dbReference>
<evidence type="ECO:0000313" key="2">
    <source>
        <dbReference type="EMBL" id="MBB5139712.1"/>
    </source>
</evidence>
<keyword evidence="2" id="KW-0269">Exonuclease</keyword>
<sequence length="232" mass="24819">MAVRVATYNVRSMYDSVPALTRVIRGLRADVLCVQEAPRFLCWRRKRRALARAAGMTVAAGGRRGGVAVFAGPRARVLHAENHLLRFYFRLERRAVAVAVVEVEGVRLAVGSIHLDLDEAARFHHAGEAVELVERIAARHGAAAVLAGDVNEQEDRESFGYIAGRLADCYRHAPSPGGDGMTFTARSPGKRIDAIFAGPGLAVVACGGSDASREDLAAATDHLPVIAELVAC</sequence>
<comment type="caution">
    <text evidence="2">The sequence shown here is derived from an EMBL/GenBank/DDBJ whole genome shotgun (WGS) entry which is preliminary data.</text>
</comment>
<dbReference type="InterPro" id="IPR005135">
    <property type="entry name" value="Endo/exonuclease/phosphatase"/>
</dbReference>
<dbReference type="InterPro" id="IPR051916">
    <property type="entry name" value="GPI-anchor_lipid_remodeler"/>
</dbReference>
<keyword evidence="3" id="KW-1185">Reference proteome</keyword>
<dbReference type="SUPFAM" id="SSF56219">
    <property type="entry name" value="DNase I-like"/>
    <property type="match status" value="1"/>
</dbReference>
<dbReference type="Proteomes" id="UP000578449">
    <property type="component" value="Unassembled WGS sequence"/>
</dbReference>
<name>A0A840PKU0_9ACTN</name>
<dbReference type="Gene3D" id="3.60.10.10">
    <property type="entry name" value="Endonuclease/exonuclease/phosphatase"/>
    <property type="match status" value="1"/>
</dbReference>
<keyword evidence="2" id="KW-0255">Endonuclease</keyword>
<evidence type="ECO:0000313" key="3">
    <source>
        <dbReference type="Proteomes" id="UP000578449"/>
    </source>
</evidence>
<dbReference type="GO" id="GO:0016020">
    <property type="term" value="C:membrane"/>
    <property type="evidence" value="ECO:0007669"/>
    <property type="project" value="GOC"/>
</dbReference>
<dbReference type="GO" id="GO:0004519">
    <property type="term" value="F:endonuclease activity"/>
    <property type="evidence" value="ECO:0007669"/>
    <property type="project" value="UniProtKB-KW"/>
</dbReference>
<keyword evidence="2" id="KW-0378">Hydrolase</keyword>
<keyword evidence="2" id="KW-0540">Nuclease</keyword>
<protein>
    <submittedName>
        <fullName evidence="2">Endonuclease/exonuclease/phosphatase family metal-dependent hydrolase</fullName>
    </submittedName>
</protein>
<feature type="domain" description="Endonuclease/exonuclease/phosphatase" evidence="1">
    <location>
        <begin position="6"/>
        <end position="222"/>
    </location>
</feature>
<reference evidence="2 3" key="1">
    <citation type="submission" date="2020-08" db="EMBL/GenBank/DDBJ databases">
        <title>Genomic Encyclopedia of Type Strains, Phase IV (KMG-IV): sequencing the most valuable type-strain genomes for metagenomic binning, comparative biology and taxonomic classification.</title>
        <authorList>
            <person name="Goeker M."/>
        </authorList>
    </citation>
    <scope>NUCLEOTIDE SEQUENCE [LARGE SCALE GENOMIC DNA]</scope>
    <source>
        <strain evidence="2 3">DSM 45615</strain>
    </source>
</reference>
<dbReference type="AlphaFoldDB" id="A0A840PKU0"/>
<dbReference type="GO" id="GO:0004527">
    <property type="term" value="F:exonuclease activity"/>
    <property type="evidence" value="ECO:0007669"/>
    <property type="project" value="UniProtKB-KW"/>
</dbReference>
<proteinExistence type="predicted"/>
<dbReference type="PANTHER" id="PTHR14859">
    <property type="entry name" value="CALCOFLUOR WHITE HYPERSENSITIVE PROTEIN PRECURSOR"/>
    <property type="match status" value="1"/>
</dbReference>
<dbReference type="PANTHER" id="PTHR14859:SF1">
    <property type="entry name" value="PGAP2-INTERACTING PROTEIN"/>
    <property type="match status" value="1"/>
</dbReference>
<dbReference type="GO" id="GO:0006506">
    <property type="term" value="P:GPI anchor biosynthetic process"/>
    <property type="evidence" value="ECO:0007669"/>
    <property type="project" value="TreeGrafter"/>
</dbReference>
<accession>A0A840PKU0</accession>
<gene>
    <name evidence="2" type="ORF">HNP84_009476</name>
</gene>
<dbReference type="Pfam" id="PF03372">
    <property type="entry name" value="Exo_endo_phos"/>
    <property type="match status" value="1"/>
</dbReference>
<dbReference type="EMBL" id="JACHGN010000032">
    <property type="protein sequence ID" value="MBB5139712.1"/>
    <property type="molecule type" value="Genomic_DNA"/>
</dbReference>
<organism evidence="2 3">
    <name type="scientific">Thermocatellispora tengchongensis</name>
    <dbReference type="NCBI Taxonomy" id="1073253"/>
    <lineage>
        <taxon>Bacteria</taxon>
        <taxon>Bacillati</taxon>
        <taxon>Actinomycetota</taxon>
        <taxon>Actinomycetes</taxon>
        <taxon>Streptosporangiales</taxon>
        <taxon>Streptosporangiaceae</taxon>
        <taxon>Thermocatellispora</taxon>
    </lineage>
</organism>
<evidence type="ECO:0000259" key="1">
    <source>
        <dbReference type="Pfam" id="PF03372"/>
    </source>
</evidence>
<dbReference type="RefSeq" id="WP_185056532.1">
    <property type="nucleotide sequence ID" value="NZ_BAABIX010000034.1"/>
</dbReference>